<dbReference type="Gene3D" id="3.10.20.310">
    <property type="entry name" value="membrane protein fhac"/>
    <property type="match status" value="1"/>
</dbReference>
<evidence type="ECO:0000313" key="6">
    <source>
        <dbReference type="EMBL" id="CAD7239516.1"/>
    </source>
</evidence>
<evidence type="ECO:0000256" key="4">
    <source>
        <dbReference type="ARBA" id="ARBA00022989"/>
    </source>
</evidence>
<keyword evidence="3" id="KW-0812">Transmembrane</keyword>
<feature type="non-terminal residue" evidence="6">
    <location>
        <position position="1"/>
    </location>
</feature>
<organism evidence="6">
    <name type="scientific">Cyprideis torosa</name>
    <dbReference type="NCBI Taxonomy" id="163714"/>
    <lineage>
        <taxon>Eukaryota</taxon>
        <taxon>Metazoa</taxon>
        <taxon>Ecdysozoa</taxon>
        <taxon>Arthropoda</taxon>
        <taxon>Crustacea</taxon>
        <taxon>Oligostraca</taxon>
        <taxon>Ostracoda</taxon>
        <taxon>Podocopa</taxon>
        <taxon>Podocopida</taxon>
        <taxon>Cytherocopina</taxon>
        <taxon>Cytheroidea</taxon>
        <taxon>Cytherideidae</taxon>
        <taxon>Cyprideis</taxon>
    </lineage>
</organism>
<dbReference type="EMBL" id="OB729186">
    <property type="protein sequence ID" value="CAD7239516.1"/>
    <property type="molecule type" value="Genomic_DNA"/>
</dbReference>
<reference evidence="6" key="1">
    <citation type="submission" date="2020-11" db="EMBL/GenBank/DDBJ databases">
        <authorList>
            <person name="Tran Van P."/>
        </authorList>
    </citation>
    <scope>NUCLEOTIDE SEQUENCE</scope>
</reference>
<dbReference type="InterPro" id="IPR026579">
    <property type="entry name" value="FtsQ"/>
</dbReference>
<evidence type="ECO:0000256" key="1">
    <source>
        <dbReference type="ARBA" id="ARBA00022475"/>
    </source>
</evidence>
<keyword evidence="2" id="KW-0132">Cell division</keyword>
<dbReference type="PANTHER" id="PTHR35851">
    <property type="entry name" value="CELL DIVISION PROTEIN FTSQ"/>
    <property type="match status" value="1"/>
</dbReference>
<keyword evidence="5" id="KW-0131">Cell cycle</keyword>
<dbReference type="AlphaFoldDB" id="A0A7R9A1E6"/>
<keyword evidence="4" id="KW-0472">Membrane</keyword>
<keyword evidence="4" id="KW-1133">Transmembrane helix</keyword>
<evidence type="ECO:0000256" key="5">
    <source>
        <dbReference type="ARBA" id="ARBA00023306"/>
    </source>
</evidence>
<protein>
    <submittedName>
        <fullName evidence="6">Uncharacterized protein</fullName>
    </submittedName>
</protein>
<dbReference type="Pfam" id="PF08478">
    <property type="entry name" value="POTRA_1"/>
    <property type="match status" value="1"/>
</dbReference>
<keyword evidence="1" id="KW-1003">Cell membrane</keyword>
<dbReference type="InterPro" id="IPR013685">
    <property type="entry name" value="POTRA_FtsQ_type"/>
</dbReference>
<feature type="non-terminal residue" evidence="6">
    <location>
        <position position="138"/>
    </location>
</feature>
<dbReference type="OrthoDB" id="10626960at2759"/>
<proteinExistence type="predicted"/>
<evidence type="ECO:0000256" key="3">
    <source>
        <dbReference type="ARBA" id="ARBA00022692"/>
    </source>
</evidence>
<gene>
    <name evidence="6" type="ORF">CTOB1V02_LOCUS17331</name>
</gene>
<accession>A0A7R9A1E6</accession>
<name>A0A7R9A1E6_9CRUS</name>
<evidence type="ECO:0000256" key="2">
    <source>
        <dbReference type="ARBA" id="ARBA00022618"/>
    </source>
</evidence>
<dbReference type="PANTHER" id="PTHR35851:SF1">
    <property type="entry name" value="CELL DIVISION PROTEIN FTSQ"/>
    <property type="match status" value="1"/>
</dbReference>
<sequence>TAATLGLQATDIVITGQVETSEQDVFTALGIGGSIVGFSAEDARERLLALPWVKNVAIRKIYPGKLTVALAEKRAMAVWQHNDRLTVVEKTGAPIAKFGIADLLNNRFSDLPHLVGDGAAERASEILPLAAQYPSIAG</sequence>
<dbReference type="GO" id="GO:0051301">
    <property type="term" value="P:cell division"/>
    <property type="evidence" value="ECO:0007669"/>
    <property type="project" value="UniProtKB-KW"/>
</dbReference>